<proteinExistence type="predicted"/>
<evidence type="ECO:0000313" key="3">
    <source>
        <dbReference type="Proteomes" id="UP001150259"/>
    </source>
</evidence>
<dbReference type="PROSITE" id="PS51186">
    <property type="entry name" value="GNAT"/>
    <property type="match status" value="1"/>
</dbReference>
<evidence type="ECO:0000313" key="2">
    <source>
        <dbReference type="EMBL" id="MDC5698300.1"/>
    </source>
</evidence>
<dbReference type="Gene3D" id="3.40.630.30">
    <property type="match status" value="1"/>
</dbReference>
<evidence type="ECO:0000259" key="1">
    <source>
        <dbReference type="PROSITE" id="PS51186"/>
    </source>
</evidence>
<dbReference type="EMBL" id="JAPFQL010000061">
    <property type="protein sequence ID" value="MDC5698300.1"/>
    <property type="molecule type" value="Genomic_DNA"/>
</dbReference>
<dbReference type="InterPro" id="IPR013653">
    <property type="entry name" value="GCN5-like_dom"/>
</dbReference>
<sequence length="283" mass="30415">MPLSSLSFQSTSDPAEAKAWFGELVAAEPVLMSVIASVTDGLVADPGRYENPRWWAGIDGSGRVVAAFMRTPPFPLHVAVATEQQGAALAEHLVAEGFSLPGVGGRRRPVEAFRDAWVQLTGGSARTVMELGVLDLPRSPRVPFEVSGHYRRAREDELERVSRWAQDFADAVHETPRPAPRLDSHVAAGRVGFWVEGGEPVSMAYVSAANGGVTRVSGVWTPPALRGRGYASGLVAALSGERMDAGERCMLFTDLANPTSNKIYEAIGYRRVGDDVEVELSLS</sequence>
<dbReference type="SUPFAM" id="SSF55729">
    <property type="entry name" value="Acyl-CoA N-acyltransferases (Nat)"/>
    <property type="match status" value="1"/>
</dbReference>
<keyword evidence="2" id="KW-0012">Acyltransferase</keyword>
<protein>
    <submittedName>
        <fullName evidence="2">GNAT family N-acetyltransferase</fullName>
        <ecNumber evidence="2">2.3.1.-</ecNumber>
    </submittedName>
</protein>
<feature type="domain" description="N-acetyltransferase" evidence="1">
    <location>
        <begin position="148"/>
        <end position="283"/>
    </location>
</feature>
<name>A0ABT5GJ83_9MICO</name>
<dbReference type="Pfam" id="PF08445">
    <property type="entry name" value="FR47"/>
    <property type="match status" value="1"/>
</dbReference>
<keyword evidence="2" id="KW-0808">Transferase</keyword>
<dbReference type="InterPro" id="IPR000182">
    <property type="entry name" value="GNAT_dom"/>
</dbReference>
<organism evidence="2 3">
    <name type="scientific">Intrasporangium calvum</name>
    <dbReference type="NCBI Taxonomy" id="53358"/>
    <lineage>
        <taxon>Bacteria</taxon>
        <taxon>Bacillati</taxon>
        <taxon>Actinomycetota</taxon>
        <taxon>Actinomycetes</taxon>
        <taxon>Micrococcales</taxon>
        <taxon>Intrasporangiaceae</taxon>
        <taxon>Intrasporangium</taxon>
    </lineage>
</organism>
<dbReference type="EC" id="2.3.1.-" evidence="2"/>
<dbReference type="Proteomes" id="UP001150259">
    <property type="component" value="Unassembled WGS sequence"/>
</dbReference>
<keyword evidence="3" id="KW-1185">Reference proteome</keyword>
<dbReference type="InterPro" id="IPR016181">
    <property type="entry name" value="Acyl_CoA_acyltransferase"/>
</dbReference>
<dbReference type="GO" id="GO:0016746">
    <property type="term" value="F:acyltransferase activity"/>
    <property type="evidence" value="ECO:0007669"/>
    <property type="project" value="UniProtKB-KW"/>
</dbReference>
<accession>A0ABT5GJ83</accession>
<comment type="caution">
    <text evidence="2">The sequence shown here is derived from an EMBL/GenBank/DDBJ whole genome shotgun (WGS) entry which is preliminary data.</text>
</comment>
<gene>
    <name evidence="2" type="ORF">OO014_13660</name>
</gene>
<reference evidence="2 3" key="1">
    <citation type="submission" date="2022-11" db="EMBL/GenBank/DDBJ databases">
        <title>Anaerobic phenanthrene biodegradation by a DNRA strain PheN6.</title>
        <authorList>
            <person name="Zhang Z."/>
        </authorList>
    </citation>
    <scope>NUCLEOTIDE SEQUENCE [LARGE SCALE GENOMIC DNA]</scope>
    <source>
        <strain evidence="2 3">PheN6</strain>
    </source>
</reference>
<dbReference type="RefSeq" id="WP_272462874.1">
    <property type="nucleotide sequence ID" value="NZ_JAPFQL010000061.1"/>
</dbReference>